<accession>A0A6N1X219</accession>
<dbReference type="PANTHER" id="PTHR24171">
    <property type="entry name" value="ANKYRIN REPEAT DOMAIN-CONTAINING PROTEIN 39-RELATED"/>
    <property type="match status" value="1"/>
</dbReference>
<feature type="repeat" description="ANK" evidence="3">
    <location>
        <begin position="59"/>
        <end position="91"/>
    </location>
</feature>
<dbReference type="InterPro" id="IPR036770">
    <property type="entry name" value="Ankyrin_rpt-contain_sf"/>
</dbReference>
<dbReference type="Pfam" id="PF12796">
    <property type="entry name" value="Ank_2"/>
    <property type="match status" value="1"/>
</dbReference>
<keyword evidence="2 3" id="KW-0040">ANK repeat</keyword>
<keyword evidence="6" id="KW-1185">Reference proteome</keyword>
<dbReference type="AlphaFoldDB" id="A0A6N1X219"/>
<organism evidence="5 6">
    <name type="scientific">Comamonas antarctica</name>
    <dbReference type="NCBI Taxonomy" id="2743470"/>
    <lineage>
        <taxon>Bacteria</taxon>
        <taxon>Pseudomonadati</taxon>
        <taxon>Pseudomonadota</taxon>
        <taxon>Betaproteobacteria</taxon>
        <taxon>Burkholderiales</taxon>
        <taxon>Comamonadaceae</taxon>
        <taxon>Comamonas</taxon>
    </lineage>
</organism>
<evidence type="ECO:0000256" key="1">
    <source>
        <dbReference type="ARBA" id="ARBA00022737"/>
    </source>
</evidence>
<dbReference type="RefSeq" id="WP_175504198.1">
    <property type="nucleotide sequence ID" value="NZ_CP054840.1"/>
</dbReference>
<evidence type="ECO:0000313" key="6">
    <source>
        <dbReference type="Proteomes" id="UP000509579"/>
    </source>
</evidence>
<evidence type="ECO:0000313" key="5">
    <source>
        <dbReference type="EMBL" id="QKV53391.1"/>
    </source>
</evidence>
<dbReference type="Gene3D" id="1.25.40.20">
    <property type="entry name" value="Ankyrin repeat-containing domain"/>
    <property type="match status" value="1"/>
</dbReference>
<evidence type="ECO:0000256" key="3">
    <source>
        <dbReference type="PROSITE-ProRule" id="PRU00023"/>
    </source>
</evidence>
<keyword evidence="1" id="KW-0677">Repeat</keyword>
<evidence type="ECO:0000256" key="4">
    <source>
        <dbReference type="SAM" id="MobiDB-lite"/>
    </source>
</evidence>
<dbReference type="KEGG" id="aant:HUK68_11075"/>
<dbReference type="PROSITE" id="PS50088">
    <property type="entry name" value="ANK_REPEAT"/>
    <property type="match status" value="1"/>
</dbReference>
<proteinExistence type="predicted"/>
<dbReference type="Pfam" id="PF13637">
    <property type="entry name" value="Ank_4"/>
    <property type="match status" value="1"/>
</dbReference>
<dbReference type="EMBL" id="CP054840">
    <property type="protein sequence ID" value="QKV53391.1"/>
    <property type="molecule type" value="Genomic_DNA"/>
</dbReference>
<dbReference type="PROSITE" id="PS50297">
    <property type="entry name" value="ANK_REP_REGION"/>
    <property type="match status" value="1"/>
</dbReference>
<sequence>MKINPAKTDESTLGAFSRDIDQPLSIRDRNLISAARAGILGDLRAAMRCGANVNVKDSRGYTPLMILADIDNLRGVQFLIDSGADVKAQSTGEGFTALMIAANSAIRIGCGNAIVDALLNADPSDAHVNCVSHSGVTALMISLSARREKMSLKLHDAGANINLLNDQGDSALTFAVKNQDLKTVEFLLREKFPLSRSQVWEAIGIAVKNNIPMCLTLWLAIEKNPENFIDSSEECVIPDEVLRFRNPGPQVSVEDLGFNCQDRNANPAIALANPYVPAAVPDNLNDEYQSAYQDSYYSEYWMNKPIYMSLSEEESEDELSTFTPRRRLFDHYADVSHPDNQLVQLPNAMTPDPGGGTAASNPNGPIDIASGGGRGRPD</sequence>
<dbReference type="SMART" id="SM00248">
    <property type="entry name" value="ANK"/>
    <property type="match status" value="4"/>
</dbReference>
<reference evidence="5 6" key="1">
    <citation type="submission" date="2020-06" db="EMBL/GenBank/DDBJ databases">
        <title>Acidovorax antarctica sp. nov., isolated from Corinth ice sheet soil, Antarctic Fields Peninsula.</title>
        <authorList>
            <person name="Xu Q."/>
            <person name="Peng F."/>
        </authorList>
    </citation>
    <scope>NUCLEOTIDE SEQUENCE [LARGE SCALE GENOMIC DNA]</scope>
    <source>
        <strain evidence="5 6">16-35-5</strain>
    </source>
</reference>
<evidence type="ECO:0000256" key="2">
    <source>
        <dbReference type="ARBA" id="ARBA00023043"/>
    </source>
</evidence>
<dbReference type="Proteomes" id="UP000509579">
    <property type="component" value="Chromosome"/>
</dbReference>
<dbReference type="InterPro" id="IPR002110">
    <property type="entry name" value="Ankyrin_rpt"/>
</dbReference>
<dbReference type="SUPFAM" id="SSF48403">
    <property type="entry name" value="Ankyrin repeat"/>
    <property type="match status" value="1"/>
</dbReference>
<name>A0A6N1X219_9BURK</name>
<protein>
    <submittedName>
        <fullName evidence="5">Ankyrin repeat domain-containing protein</fullName>
    </submittedName>
</protein>
<gene>
    <name evidence="5" type="ORF">HUK68_11075</name>
</gene>
<feature type="region of interest" description="Disordered" evidence="4">
    <location>
        <begin position="341"/>
        <end position="378"/>
    </location>
</feature>